<dbReference type="EMBL" id="JACKWY010000006">
    <property type="protein sequence ID" value="MBB6715501.1"/>
    <property type="molecule type" value="Genomic_DNA"/>
</dbReference>
<dbReference type="OrthoDB" id="1932203at2"/>
<dbReference type="SUPFAM" id="SSF55008">
    <property type="entry name" value="HMA, heavy metal-associated domain"/>
    <property type="match status" value="1"/>
</dbReference>
<reference evidence="2 5" key="2">
    <citation type="submission" date="2020-08" db="EMBL/GenBank/DDBJ databases">
        <title>Clostridia isolated from Swiss meat.</title>
        <authorList>
            <person name="Wambui J."/>
            <person name="Stevens M.J.A."/>
            <person name="Stephan R."/>
        </authorList>
    </citation>
    <scope>NUCLEOTIDE SEQUENCE [LARGE SCALE GENOMIC DNA]</scope>
    <source>
        <strain evidence="2 5">CM001</strain>
    </source>
</reference>
<dbReference type="GeneID" id="65308895"/>
<dbReference type="GO" id="GO:0046872">
    <property type="term" value="F:metal ion binding"/>
    <property type="evidence" value="ECO:0007669"/>
    <property type="project" value="InterPro"/>
</dbReference>
<evidence type="ECO:0000313" key="3">
    <source>
        <dbReference type="EMBL" id="SDP40632.1"/>
    </source>
</evidence>
<evidence type="ECO:0000313" key="4">
    <source>
        <dbReference type="Proteomes" id="UP000198597"/>
    </source>
</evidence>
<dbReference type="Pfam" id="PF00403">
    <property type="entry name" value="HMA"/>
    <property type="match status" value="1"/>
</dbReference>
<name>A0A1H0SFR3_9CLOT</name>
<organism evidence="3 4">
    <name type="scientific">Clostridium gasigenes</name>
    <dbReference type="NCBI Taxonomy" id="94869"/>
    <lineage>
        <taxon>Bacteria</taxon>
        <taxon>Bacillati</taxon>
        <taxon>Bacillota</taxon>
        <taxon>Clostridia</taxon>
        <taxon>Eubacteriales</taxon>
        <taxon>Clostridiaceae</taxon>
        <taxon>Clostridium</taxon>
    </lineage>
</organism>
<accession>A0A1H0SFR3</accession>
<dbReference type="InterPro" id="IPR006121">
    <property type="entry name" value="HMA_dom"/>
</dbReference>
<evidence type="ECO:0000313" key="2">
    <source>
        <dbReference type="EMBL" id="MBB6715501.1"/>
    </source>
</evidence>
<reference evidence="3 4" key="1">
    <citation type="submission" date="2016-10" db="EMBL/GenBank/DDBJ databases">
        <authorList>
            <person name="de Groot N.N."/>
        </authorList>
    </citation>
    <scope>NUCLEOTIDE SEQUENCE [LARGE SCALE GENOMIC DNA]</scope>
    <source>
        <strain evidence="3 4">DSM 12272</strain>
    </source>
</reference>
<evidence type="ECO:0000259" key="1">
    <source>
        <dbReference type="PROSITE" id="PS50846"/>
    </source>
</evidence>
<proteinExistence type="predicted"/>
<dbReference type="RefSeq" id="WP_089968982.1">
    <property type="nucleotide sequence ID" value="NZ_CP071376.1"/>
</dbReference>
<feature type="domain" description="HMA" evidence="1">
    <location>
        <begin position="1"/>
        <end position="67"/>
    </location>
</feature>
<evidence type="ECO:0000313" key="5">
    <source>
        <dbReference type="Proteomes" id="UP000585258"/>
    </source>
</evidence>
<keyword evidence="4" id="KW-1185">Reference proteome</keyword>
<dbReference type="Proteomes" id="UP000198597">
    <property type="component" value="Unassembled WGS sequence"/>
</dbReference>
<dbReference type="PROSITE" id="PS50846">
    <property type="entry name" value="HMA_2"/>
    <property type="match status" value="1"/>
</dbReference>
<dbReference type="EMBL" id="FNJM01000005">
    <property type="protein sequence ID" value="SDP40632.1"/>
    <property type="molecule type" value="Genomic_DNA"/>
</dbReference>
<dbReference type="Proteomes" id="UP000585258">
    <property type="component" value="Unassembled WGS sequence"/>
</dbReference>
<dbReference type="CDD" id="cd00371">
    <property type="entry name" value="HMA"/>
    <property type="match status" value="1"/>
</dbReference>
<dbReference type="InterPro" id="IPR036163">
    <property type="entry name" value="HMA_dom_sf"/>
</dbReference>
<dbReference type="AlphaFoldDB" id="A0A1H0SFR3"/>
<protein>
    <submittedName>
        <fullName evidence="3">Copper chaperone CopZ</fullName>
    </submittedName>
    <submittedName>
        <fullName evidence="2">Heavy-metal-associated domain-containing protein</fullName>
    </submittedName>
</protein>
<dbReference type="STRING" id="94869.SAMN04488529_10515"/>
<sequence>MKSLIKVYNLNTNEDINNVREAVASNEGVIACEVNISKKEVSVVYDDRGLSLDDIINSIEEKGYSVV</sequence>
<dbReference type="Gene3D" id="3.30.70.100">
    <property type="match status" value="1"/>
</dbReference>
<gene>
    <name evidence="2" type="ORF">H7E68_12350</name>
    <name evidence="3" type="ORF">SAMN04488529_10515</name>
</gene>